<dbReference type="EMBL" id="NPDX01000001">
    <property type="protein sequence ID" value="PJZ86290.1"/>
    <property type="molecule type" value="Genomic_DNA"/>
</dbReference>
<evidence type="ECO:0000313" key="1">
    <source>
        <dbReference type="EMBL" id="PJZ86290.1"/>
    </source>
</evidence>
<organism evidence="1 2">
    <name type="scientific">Leptospira harrisiae</name>
    <dbReference type="NCBI Taxonomy" id="2023189"/>
    <lineage>
        <taxon>Bacteria</taxon>
        <taxon>Pseudomonadati</taxon>
        <taxon>Spirochaetota</taxon>
        <taxon>Spirochaetia</taxon>
        <taxon>Leptospirales</taxon>
        <taxon>Leptospiraceae</taxon>
        <taxon>Leptospira</taxon>
    </lineage>
</organism>
<protein>
    <submittedName>
        <fullName evidence="1">Uncharacterized protein</fullName>
    </submittedName>
</protein>
<dbReference type="AlphaFoldDB" id="A0A2N0APU0"/>
<evidence type="ECO:0000313" key="2">
    <source>
        <dbReference type="Proteomes" id="UP000232145"/>
    </source>
</evidence>
<name>A0A2N0APU0_9LEPT</name>
<dbReference type="Proteomes" id="UP000232145">
    <property type="component" value="Unassembled WGS sequence"/>
</dbReference>
<reference evidence="1 2" key="1">
    <citation type="submission" date="2017-07" db="EMBL/GenBank/DDBJ databases">
        <title>Leptospira spp. isolated from tropical soils.</title>
        <authorList>
            <person name="Thibeaux R."/>
            <person name="Iraola G."/>
            <person name="Ferres I."/>
            <person name="Bierque E."/>
            <person name="Girault D."/>
            <person name="Soupe-Gilbert M.-E."/>
            <person name="Picardeau M."/>
            <person name="Goarant C."/>
        </authorList>
    </citation>
    <scope>NUCLEOTIDE SEQUENCE [LARGE SCALE GENOMIC DNA]</scope>
    <source>
        <strain evidence="1 2">FH2-B-A1</strain>
    </source>
</reference>
<proteinExistence type="predicted"/>
<accession>A0A2N0APU0</accession>
<gene>
    <name evidence="1" type="ORF">CH364_09030</name>
</gene>
<keyword evidence="2" id="KW-1185">Reference proteome</keyword>
<sequence length="64" mass="7140">MKKTNDEAPEPVSTKTFGLFLDSDNIFHIAKHSLSGVPFSHLGNNRLQNNIKFAGFFNISSFDP</sequence>
<comment type="caution">
    <text evidence="1">The sequence shown here is derived from an EMBL/GenBank/DDBJ whole genome shotgun (WGS) entry which is preliminary data.</text>
</comment>